<keyword evidence="2" id="KW-0813">Transport</keyword>
<feature type="transmembrane region" description="Helical" evidence="6">
    <location>
        <begin position="41"/>
        <end position="62"/>
    </location>
</feature>
<dbReference type="PANTHER" id="PTHR43243:SF4">
    <property type="entry name" value="CATIONIC AMINO ACID TRANSPORTER 4"/>
    <property type="match status" value="1"/>
</dbReference>
<dbReference type="PANTHER" id="PTHR43243">
    <property type="entry name" value="INNER MEMBRANE TRANSPORTER YGJI-RELATED"/>
    <property type="match status" value="1"/>
</dbReference>
<sequence length="611" mass="63909">MNFLQRFLLALRRRKPIIDLLRERNSASSSSLKKCLTASDLILYGVGSSVGAGIYSLIGVGAKEAGAGISLSFLFCGLACIFTSLAYSEFAARVPIAGSAYTFVYASFGEFAAWLVGWNLTLGYGVSSAVVARSWAQYLATFVGDCGGELPGWMTSVDIYGLPCNPLAPVVIMLCTLVLCVGVKESTKFNAMMTMMNLAVLSFVLAAGSTKVDAAENLTPFAPSGATGVAKGAGLVFFAYLGFDMVACLSEEVKDPQRNMPIGIIGSLLISMAIYTSLSVVIVGMAPVSVLGVDTPISNAFLANGCCSPDDLQLHNTGGFCLDCEAGSSLVSPLMFYGSKVINFGAMFGLTTATFTCLMGQPRIFFRMAKDGLLFQQFGVVNESGVPVFGTVVTGILISGIAFCVDLTTLANMISLGTLQVFTFVNAGVIVLRTSRPDVPLLIIVFSACILLASLSVKSELSDGLFVFLPLLLVGGAIACTVALISVPRARPPNSFKCPMVPVVPLCGIACNVYMMGSLDASDWLHIALWLALGMVIYFTYGIRNSVLRDKNNMLLGSDVVGGAGNENYASLTGAGAAAPLISGVAESSDSWYGEKGAGGGGKGSKSIFSF</sequence>
<protein>
    <recommendedName>
        <fullName evidence="7">Cationic amino acid transporter C-terminal domain-containing protein</fullName>
    </recommendedName>
</protein>
<dbReference type="Pfam" id="PF13906">
    <property type="entry name" value="AA_permease_C"/>
    <property type="match status" value="1"/>
</dbReference>
<feature type="transmembrane region" description="Helical" evidence="6">
    <location>
        <begin position="439"/>
        <end position="459"/>
    </location>
</feature>
<feature type="transmembrane region" description="Helical" evidence="6">
    <location>
        <begin position="100"/>
        <end position="120"/>
    </location>
</feature>
<keyword evidence="4 6" id="KW-1133">Transmembrane helix</keyword>
<name>A0ABQ6MZ47_9STRA</name>
<keyword evidence="3 6" id="KW-0812">Transmembrane</keyword>
<feature type="transmembrane region" description="Helical" evidence="6">
    <location>
        <begin position="68"/>
        <end position="88"/>
    </location>
</feature>
<feature type="transmembrane region" description="Helical" evidence="6">
    <location>
        <begin position="524"/>
        <end position="543"/>
    </location>
</feature>
<feature type="domain" description="Cationic amino acid transporter C-terminal" evidence="7">
    <location>
        <begin position="496"/>
        <end position="546"/>
    </location>
</feature>
<keyword evidence="5 6" id="KW-0472">Membrane</keyword>
<dbReference type="EMBL" id="BRYB01001881">
    <property type="protein sequence ID" value="GMI35572.1"/>
    <property type="molecule type" value="Genomic_DNA"/>
</dbReference>
<feature type="transmembrane region" description="Helical" evidence="6">
    <location>
        <begin position="189"/>
        <end position="209"/>
    </location>
</feature>
<dbReference type="Pfam" id="PF13520">
    <property type="entry name" value="AA_permease_2"/>
    <property type="match status" value="1"/>
</dbReference>
<evidence type="ECO:0000313" key="9">
    <source>
        <dbReference type="Proteomes" id="UP001165060"/>
    </source>
</evidence>
<evidence type="ECO:0000256" key="3">
    <source>
        <dbReference type="ARBA" id="ARBA00022692"/>
    </source>
</evidence>
<feature type="transmembrane region" description="Helical" evidence="6">
    <location>
        <begin position="409"/>
        <end position="432"/>
    </location>
</feature>
<comment type="caution">
    <text evidence="8">The sequence shown here is derived from an EMBL/GenBank/DDBJ whole genome shotgun (WGS) entry which is preliminary data.</text>
</comment>
<feature type="transmembrane region" description="Helical" evidence="6">
    <location>
        <begin position="229"/>
        <end position="250"/>
    </location>
</feature>
<evidence type="ECO:0000259" key="7">
    <source>
        <dbReference type="Pfam" id="PF13906"/>
    </source>
</evidence>
<evidence type="ECO:0000313" key="8">
    <source>
        <dbReference type="EMBL" id="GMI35572.1"/>
    </source>
</evidence>
<organism evidence="8 9">
    <name type="scientific">Tetraparma gracilis</name>
    <dbReference type="NCBI Taxonomy" id="2962635"/>
    <lineage>
        <taxon>Eukaryota</taxon>
        <taxon>Sar</taxon>
        <taxon>Stramenopiles</taxon>
        <taxon>Ochrophyta</taxon>
        <taxon>Bolidophyceae</taxon>
        <taxon>Parmales</taxon>
        <taxon>Triparmaceae</taxon>
        <taxon>Tetraparma</taxon>
    </lineage>
</organism>
<evidence type="ECO:0000256" key="4">
    <source>
        <dbReference type="ARBA" id="ARBA00022989"/>
    </source>
</evidence>
<comment type="subcellular location">
    <subcellularLocation>
        <location evidence="1">Membrane</location>
        <topology evidence="1">Multi-pass membrane protein</topology>
    </subcellularLocation>
</comment>
<reference evidence="8 9" key="1">
    <citation type="journal article" date="2023" name="Commun. Biol.">
        <title>Genome analysis of Parmales, the sister group of diatoms, reveals the evolutionary specialization of diatoms from phago-mixotrophs to photoautotrophs.</title>
        <authorList>
            <person name="Ban H."/>
            <person name="Sato S."/>
            <person name="Yoshikawa S."/>
            <person name="Yamada K."/>
            <person name="Nakamura Y."/>
            <person name="Ichinomiya M."/>
            <person name="Sato N."/>
            <person name="Blanc-Mathieu R."/>
            <person name="Endo H."/>
            <person name="Kuwata A."/>
            <person name="Ogata H."/>
        </authorList>
    </citation>
    <scope>NUCLEOTIDE SEQUENCE [LARGE SCALE GENOMIC DNA]</scope>
</reference>
<accession>A0ABQ6MZ47</accession>
<feature type="transmembrane region" description="Helical" evidence="6">
    <location>
        <begin position="159"/>
        <end position="182"/>
    </location>
</feature>
<feature type="transmembrane region" description="Helical" evidence="6">
    <location>
        <begin position="380"/>
        <end position="403"/>
    </location>
</feature>
<keyword evidence="9" id="KW-1185">Reference proteome</keyword>
<dbReference type="Proteomes" id="UP001165060">
    <property type="component" value="Unassembled WGS sequence"/>
</dbReference>
<evidence type="ECO:0000256" key="6">
    <source>
        <dbReference type="SAM" id="Phobius"/>
    </source>
</evidence>
<evidence type="ECO:0000256" key="1">
    <source>
        <dbReference type="ARBA" id="ARBA00004141"/>
    </source>
</evidence>
<feature type="transmembrane region" description="Helical" evidence="6">
    <location>
        <begin position="262"/>
        <end position="286"/>
    </location>
</feature>
<evidence type="ECO:0000256" key="2">
    <source>
        <dbReference type="ARBA" id="ARBA00022448"/>
    </source>
</evidence>
<feature type="transmembrane region" description="Helical" evidence="6">
    <location>
        <begin position="499"/>
        <end position="518"/>
    </location>
</feature>
<gene>
    <name evidence="8" type="ORF">TeGR_g13592</name>
</gene>
<dbReference type="Gene3D" id="1.20.1740.10">
    <property type="entry name" value="Amino acid/polyamine transporter I"/>
    <property type="match status" value="1"/>
</dbReference>
<feature type="transmembrane region" description="Helical" evidence="6">
    <location>
        <begin position="465"/>
        <end position="487"/>
    </location>
</feature>
<proteinExistence type="predicted"/>
<feature type="transmembrane region" description="Helical" evidence="6">
    <location>
        <begin position="341"/>
        <end position="359"/>
    </location>
</feature>
<evidence type="ECO:0000256" key="5">
    <source>
        <dbReference type="ARBA" id="ARBA00023136"/>
    </source>
</evidence>
<dbReference type="InterPro" id="IPR029485">
    <property type="entry name" value="CAT_C"/>
</dbReference>
<dbReference type="InterPro" id="IPR002293">
    <property type="entry name" value="AA/rel_permease1"/>
</dbReference>